<sequence length="207" mass="23313">MYQTLEIMSYFTEEHLREWMDQYRSLGPLTGLLLAFMKSFVPPLPTILIVGLNAAGYGLWGGFLYSWLGLVAGCIVTFLLVRRAASTAWAVRWSQKPAVHRSLVWVRRNAFSYVFLLSMFPVGPFVVINIAAGVARMRTLSFVVAVSLGKAVMVFCVSYIGSNLGSYLEHPLQLTGVIVFVVGSLWICRRLETYFTSEQPDERKRSI</sequence>
<feature type="domain" description="VTT" evidence="7">
    <location>
        <begin position="47"/>
        <end position="162"/>
    </location>
</feature>
<keyword evidence="9" id="KW-1185">Reference proteome</keyword>
<dbReference type="InterPro" id="IPR032816">
    <property type="entry name" value="VTT_dom"/>
</dbReference>
<dbReference type="Pfam" id="PF09335">
    <property type="entry name" value="VTT_dom"/>
    <property type="match status" value="1"/>
</dbReference>
<keyword evidence="2 6" id="KW-1003">Cell membrane</keyword>
<reference evidence="8 9" key="1">
    <citation type="submission" date="2023-07" db="EMBL/GenBank/DDBJ databases">
        <title>Paenibacillus sp. JX-17 nov. isolated from soil.</title>
        <authorList>
            <person name="Wan Y."/>
            <person name="Liu B."/>
        </authorList>
    </citation>
    <scope>NUCLEOTIDE SEQUENCE [LARGE SCALE GENOMIC DNA]</scope>
    <source>
        <strain evidence="8 9">JX-17</strain>
    </source>
</reference>
<dbReference type="EMBL" id="JAUQTB010000003">
    <property type="protein sequence ID" value="MDO7906354.1"/>
    <property type="molecule type" value="Genomic_DNA"/>
</dbReference>
<feature type="transmembrane region" description="Helical" evidence="6">
    <location>
        <begin position="29"/>
        <end position="52"/>
    </location>
</feature>
<comment type="subcellular location">
    <subcellularLocation>
        <location evidence="1 6">Cell membrane</location>
        <topology evidence="1 6">Multi-pass membrane protein</topology>
    </subcellularLocation>
</comment>
<evidence type="ECO:0000256" key="4">
    <source>
        <dbReference type="ARBA" id="ARBA00022989"/>
    </source>
</evidence>
<evidence type="ECO:0000256" key="5">
    <source>
        <dbReference type="ARBA" id="ARBA00023136"/>
    </source>
</evidence>
<keyword evidence="5 6" id="KW-0472">Membrane</keyword>
<gene>
    <name evidence="8" type="ORF">Q5741_07975</name>
</gene>
<proteinExistence type="inferred from homology"/>
<accession>A0ABT9CCH0</accession>
<keyword evidence="3 6" id="KW-0812">Transmembrane</keyword>
<evidence type="ECO:0000313" key="9">
    <source>
        <dbReference type="Proteomes" id="UP001240171"/>
    </source>
</evidence>
<evidence type="ECO:0000256" key="1">
    <source>
        <dbReference type="ARBA" id="ARBA00004651"/>
    </source>
</evidence>
<evidence type="ECO:0000256" key="6">
    <source>
        <dbReference type="RuleBase" id="RU366058"/>
    </source>
</evidence>
<evidence type="ECO:0000256" key="3">
    <source>
        <dbReference type="ARBA" id="ARBA00022692"/>
    </source>
</evidence>
<keyword evidence="4 6" id="KW-1133">Transmembrane helix</keyword>
<dbReference type="RefSeq" id="WP_305023550.1">
    <property type="nucleotide sequence ID" value="NZ_JAUQTB010000003.1"/>
</dbReference>
<feature type="transmembrane region" description="Helical" evidence="6">
    <location>
        <begin position="139"/>
        <end position="160"/>
    </location>
</feature>
<protein>
    <recommendedName>
        <fullName evidence="6">TVP38/TMEM64 family membrane protein</fullName>
    </recommendedName>
</protein>
<feature type="transmembrane region" description="Helical" evidence="6">
    <location>
        <begin position="110"/>
        <end position="132"/>
    </location>
</feature>
<dbReference type="PANTHER" id="PTHR12677">
    <property type="entry name" value="GOLGI APPARATUS MEMBRANE PROTEIN TVP38-RELATED"/>
    <property type="match status" value="1"/>
</dbReference>
<dbReference type="InterPro" id="IPR015414">
    <property type="entry name" value="TMEM64"/>
</dbReference>
<dbReference type="PANTHER" id="PTHR12677:SF55">
    <property type="entry name" value="UNDECAPRENYL PHOSPHATE TRANSPORTER SAOUHSC_00901-RELATED"/>
    <property type="match status" value="1"/>
</dbReference>
<feature type="transmembrane region" description="Helical" evidence="6">
    <location>
        <begin position="172"/>
        <end position="188"/>
    </location>
</feature>
<organism evidence="8 9">
    <name type="scientific">Paenibacillus lacisoli</name>
    <dbReference type="NCBI Taxonomy" id="3064525"/>
    <lineage>
        <taxon>Bacteria</taxon>
        <taxon>Bacillati</taxon>
        <taxon>Bacillota</taxon>
        <taxon>Bacilli</taxon>
        <taxon>Bacillales</taxon>
        <taxon>Paenibacillaceae</taxon>
        <taxon>Paenibacillus</taxon>
    </lineage>
</organism>
<evidence type="ECO:0000313" key="8">
    <source>
        <dbReference type="EMBL" id="MDO7906354.1"/>
    </source>
</evidence>
<evidence type="ECO:0000259" key="7">
    <source>
        <dbReference type="Pfam" id="PF09335"/>
    </source>
</evidence>
<evidence type="ECO:0000256" key="2">
    <source>
        <dbReference type="ARBA" id="ARBA00022475"/>
    </source>
</evidence>
<dbReference type="Proteomes" id="UP001240171">
    <property type="component" value="Unassembled WGS sequence"/>
</dbReference>
<feature type="transmembrane region" description="Helical" evidence="6">
    <location>
        <begin position="59"/>
        <end position="81"/>
    </location>
</feature>
<name>A0ABT9CCH0_9BACL</name>
<comment type="similarity">
    <text evidence="6">Belongs to the TVP38/TMEM64 family.</text>
</comment>
<comment type="caution">
    <text evidence="8">The sequence shown here is derived from an EMBL/GenBank/DDBJ whole genome shotgun (WGS) entry which is preliminary data.</text>
</comment>